<feature type="transmembrane region" description="Helical" evidence="6">
    <location>
        <begin position="120"/>
        <end position="143"/>
    </location>
</feature>
<keyword evidence="2" id="KW-1003">Cell membrane</keyword>
<keyword evidence="3 6" id="KW-0812">Transmembrane</keyword>
<feature type="transmembrane region" description="Helical" evidence="6">
    <location>
        <begin position="12"/>
        <end position="30"/>
    </location>
</feature>
<dbReference type="InterPro" id="IPR015867">
    <property type="entry name" value="N-reg_PII/ATP_PRibTrfase_C"/>
</dbReference>
<dbReference type="InterPro" id="IPR019264">
    <property type="entry name" value="DUF2179"/>
</dbReference>
<keyword evidence="9" id="KW-1185">Reference proteome</keyword>
<evidence type="ECO:0000313" key="8">
    <source>
        <dbReference type="EMBL" id="MTV49002.1"/>
    </source>
</evidence>
<dbReference type="RefSeq" id="WP_155476093.1">
    <property type="nucleotide sequence ID" value="NZ_WNKU01000007.1"/>
</dbReference>
<reference evidence="8 9" key="1">
    <citation type="submission" date="2019-11" db="EMBL/GenBank/DDBJ databases">
        <title>Whole-genome sequence of a the green, strictly anaerobic photosynthetic bacterium Heliobacillus mobilis DSM 6151.</title>
        <authorList>
            <person name="Kyndt J.A."/>
            <person name="Meyer T.E."/>
        </authorList>
    </citation>
    <scope>NUCLEOTIDE SEQUENCE [LARGE SCALE GENOMIC DNA]</scope>
    <source>
        <strain evidence="8 9">DSM 6151</strain>
    </source>
</reference>
<evidence type="ECO:0000256" key="2">
    <source>
        <dbReference type="ARBA" id="ARBA00022475"/>
    </source>
</evidence>
<evidence type="ECO:0000256" key="6">
    <source>
        <dbReference type="SAM" id="Phobius"/>
    </source>
</evidence>
<dbReference type="CDD" id="cd16380">
    <property type="entry name" value="YitT_C"/>
    <property type="match status" value="1"/>
</dbReference>
<sequence length="288" mass="31520">MTRKVRCPVKETLREYALVILGALFFAIGTREFILPSKLAPGGVAGLATLIYYMTNISPGILMSLINLPLYILAYRNINREFVFKTFLAVTASSTFIDWLRVLPDFSTQNILLNALYGGLIYGTGVGLIARVGGSLGGVNILAKIYSSRLGISFGTLNLTLNSIIVVLSGLFIGHEAAMYTIVAFYASNRLVDFIQEGLPKKAVTIISKDPELIAQSIMEEMGRGVTFLKGEGAFTHNDKNVILCAIEPNQLFTLKKTVYRIDPNAFIIISDAKEILGRGFRPLNPST</sequence>
<comment type="subcellular location">
    <subcellularLocation>
        <location evidence="1">Cell membrane</location>
        <topology evidence="1">Multi-pass membrane protein</topology>
    </subcellularLocation>
</comment>
<dbReference type="PANTHER" id="PTHR33545:SF5">
    <property type="entry name" value="UPF0750 MEMBRANE PROTEIN YITT"/>
    <property type="match status" value="1"/>
</dbReference>
<dbReference type="GO" id="GO:0005886">
    <property type="term" value="C:plasma membrane"/>
    <property type="evidence" value="ECO:0007669"/>
    <property type="project" value="UniProtKB-SubCell"/>
</dbReference>
<gene>
    <name evidence="8" type="ORF">GJ688_08415</name>
</gene>
<dbReference type="Gene3D" id="3.30.70.120">
    <property type="match status" value="1"/>
</dbReference>
<dbReference type="OrthoDB" id="9779786at2"/>
<keyword evidence="4 6" id="KW-1133">Transmembrane helix</keyword>
<dbReference type="Proteomes" id="UP000430670">
    <property type="component" value="Unassembled WGS sequence"/>
</dbReference>
<proteinExistence type="predicted"/>
<evidence type="ECO:0000256" key="5">
    <source>
        <dbReference type="ARBA" id="ARBA00023136"/>
    </source>
</evidence>
<dbReference type="InterPro" id="IPR051461">
    <property type="entry name" value="UPF0750_membrane"/>
</dbReference>
<accession>A0A6I3SJV9</accession>
<dbReference type="PANTHER" id="PTHR33545">
    <property type="entry name" value="UPF0750 MEMBRANE PROTEIN YITT-RELATED"/>
    <property type="match status" value="1"/>
</dbReference>
<dbReference type="Pfam" id="PF10035">
    <property type="entry name" value="DUF2179"/>
    <property type="match status" value="1"/>
</dbReference>
<organism evidence="8 9">
    <name type="scientific">Heliobacterium mobile</name>
    <name type="common">Heliobacillus mobilis</name>
    <dbReference type="NCBI Taxonomy" id="28064"/>
    <lineage>
        <taxon>Bacteria</taxon>
        <taxon>Bacillati</taxon>
        <taxon>Bacillota</taxon>
        <taxon>Clostridia</taxon>
        <taxon>Eubacteriales</taxon>
        <taxon>Heliobacteriaceae</taxon>
        <taxon>Heliobacterium</taxon>
    </lineage>
</organism>
<evidence type="ECO:0000313" key="9">
    <source>
        <dbReference type="Proteomes" id="UP000430670"/>
    </source>
</evidence>
<keyword evidence="5 6" id="KW-0472">Membrane</keyword>
<comment type="caution">
    <text evidence="8">The sequence shown here is derived from an EMBL/GenBank/DDBJ whole genome shotgun (WGS) entry which is preliminary data.</text>
</comment>
<protein>
    <submittedName>
        <fullName evidence="8">DUF2179 domain-containing protein</fullName>
    </submittedName>
</protein>
<feature type="domain" description="DUF2179" evidence="7">
    <location>
        <begin position="224"/>
        <end position="278"/>
    </location>
</feature>
<dbReference type="AlphaFoldDB" id="A0A6I3SJV9"/>
<dbReference type="PIRSF" id="PIRSF006483">
    <property type="entry name" value="Membrane_protein_YitT"/>
    <property type="match status" value="1"/>
</dbReference>
<evidence type="ECO:0000256" key="3">
    <source>
        <dbReference type="ARBA" id="ARBA00022692"/>
    </source>
</evidence>
<dbReference type="InterPro" id="IPR003740">
    <property type="entry name" value="YitT"/>
</dbReference>
<name>A0A6I3SJV9_HELMO</name>
<evidence type="ECO:0000256" key="1">
    <source>
        <dbReference type="ARBA" id="ARBA00004651"/>
    </source>
</evidence>
<dbReference type="Pfam" id="PF02588">
    <property type="entry name" value="YitT_membrane"/>
    <property type="match status" value="1"/>
</dbReference>
<evidence type="ECO:0000259" key="7">
    <source>
        <dbReference type="Pfam" id="PF10035"/>
    </source>
</evidence>
<evidence type="ECO:0000256" key="4">
    <source>
        <dbReference type="ARBA" id="ARBA00022989"/>
    </source>
</evidence>
<feature type="transmembrane region" description="Helical" evidence="6">
    <location>
        <begin position="50"/>
        <end position="75"/>
    </location>
</feature>
<dbReference type="EMBL" id="WNKU01000007">
    <property type="protein sequence ID" value="MTV49002.1"/>
    <property type="molecule type" value="Genomic_DNA"/>
</dbReference>